<dbReference type="AlphaFoldDB" id="A0A1I4RFS7"/>
<evidence type="ECO:0000313" key="3">
    <source>
        <dbReference type="EMBL" id="SFM51128.1"/>
    </source>
</evidence>
<dbReference type="OrthoDB" id="1490014at2"/>
<organism evidence="3 4">
    <name type="scientific">Rugamonas rubra</name>
    <dbReference type="NCBI Taxonomy" id="758825"/>
    <lineage>
        <taxon>Bacteria</taxon>
        <taxon>Pseudomonadati</taxon>
        <taxon>Pseudomonadota</taxon>
        <taxon>Betaproteobacteria</taxon>
        <taxon>Burkholderiales</taxon>
        <taxon>Oxalobacteraceae</taxon>
        <taxon>Telluria group</taxon>
        <taxon>Rugamonas</taxon>
    </lineage>
</organism>
<dbReference type="Pfam" id="PF07589">
    <property type="entry name" value="PEP-CTERM"/>
    <property type="match status" value="1"/>
</dbReference>
<keyword evidence="4" id="KW-1185">Reference proteome</keyword>
<dbReference type="InterPro" id="IPR013424">
    <property type="entry name" value="Ice-binding_C"/>
</dbReference>
<dbReference type="Proteomes" id="UP000199470">
    <property type="component" value="Unassembled WGS sequence"/>
</dbReference>
<feature type="domain" description="Ice-binding protein C-terminal" evidence="2">
    <location>
        <begin position="237"/>
        <end position="260"/>
    </location>
</feature>
<dbReference type="STRING" id="758825.SAMN02982985_04317"/>
<feature type="chain" id="PRO_5011699299" evidence="1">
    <location>
        <begin position="23"/>
        <end position="272"/>
    </location>
</feature>
<evidence type="ECO:0000313" key="4">
    <source>
        <dbReference type="Proteomes" id="UP000199470"/>
    </source>
</evidence>
<dbReference type="NCBIfam" id="TIGR02595">
    <property type="entry name" value="PEP_CTERM"/>
    <property type="match status" value="1"/>
</dbReference>
<name>A0A1I4RFS7_9BURK</name>
<evidence type="ECO:0000259" key="2">
    <source>
        <dbReference type="Pfam" id="PF07589"/>
    </source>
</evidence>
<proteinExistence type="predicted"/>
<reference evidence="3 4" key="1">
    <citation type="submission" date="2016-10" db="EMBL/GenBank/DDBJ databases">
        <authorList>
            <person name="de Groot N.N."/>
        </authorList>
    </citation>
    <scope>NUCLEOTIDE SEQUENCE [LARGE SCALE GENOMIC DNA]</scope>
    <source>
        <strain evidence="3 4">ATCC 43154</strain>
    </source>
</reference>
<protein>
    <submittedName>
        <fullName evidence="3">PEP-CTERM protein-sorting domain-containing protein</fullName>
    </submittedName>
</protein>
<sequence>MSKGIVLCIACALGAASKLARAGPFANGGFEDGTAGGGVSGEGFRGNDLNAALTPAMVLPNGALYNASAPSRSKLIANGTVDPNLGGLLGSTVYQGNYSYRAQDTVSGGFVSAISQKVSGYTDQNIFFAWKAVLRNGGHEQDESAEMMITLTDDTTHALLISRIYNAGRDEKGDDTRFSKLNDIFYTADWQIEKLSIDSALQGHDFTLSLLAADCNPTGHFGYVYLDGFAAVDPLATVPEPGTYGLIGIGAFSMFACRRRISLMPKDVPQVS</sequence>
<gene>
    <name evidence="3" type="ORF">SAMN02982985_04317</name>
</gene>
<feature type="signal peptide" evidence="1">
    <location>
        <begin position="1"/>
        <end position="22"/>
    </location>
</feature>
<dbReference type="EMBL" id="FOTW01000022">
    <property type="protein sequence ID" value="SFM51128.1"/>
    <property type="molecule type" value="Genomic_DNA"/>
</dbReference>
<accession>A0A1I4RFS7</accession>
<evidence type="ECO:0000256" key="1">
    <source>
        <dbReference type="SAM" id="SignalP"/>
    </source>
</evidence>
<keyword evidence="1" id="KW-0732">Signal</keyword>